<dbReference type="InterPro" id="IPR044824">
    <property type="entry name" value="MAIN-like"/>
</dbReference>
<evidence type="ECO:0000313" key="2">
    <source>
        <dbReference type="Proteomes" id="UP000507222"/>
    </source>
</evidence>
<reference evidence="1 2" key="1">
    <citation type="submission" date="2020-05" db="EMBL/GenBank/DDBJ databases">
        <authorList>
            <person name="Campoy J."/>
            <person name="Schneeberger K."/>
            <person name="Spophaly S."/>
        </authorList>
    </citation>
    <scope>NUCLEOTIDE SEQUENCE [LARGE SCALE GENOMIC DNA]</scope>
    <source>
        <strain evidence="1">PruArmRojPasFocal</strain>
    </source>
</reference>
<dbReference type="EMBL" id="CAEKDK010000003">
    <property type="protein sequence ID" value="CAB4273433.1"/>
    <property type="molecule type" value="Genomic_DNA"/>
</dbReference>
<gene>
    <name evidence="1" type="ORF">CURHAP_LOCUS21080</name>
</gene>
<accession>A0A6J5UB20</accession>
<proteinExistence type="predicted"/>
<dbReference type="PANTHER" id="PTHR46033:SF8">
    <property type="entry name" value="PROTEIN MAINTENANCE OF MERISTEMS-LIKE"/>
    <property type="match status" value="1"/>
</dbReference>
<dbReference type="GO" id="GO:0010073">
    <property type="term" value="P:meristem maintenance"/>
    <property type="evidence" value="ECO:0007669"/>
    <property type="project" value="InterPro"/>
</dbReference>
<organism evidence="1 2">
    <name type="scientific">Prunus armeniaca</name>
    <name type="common">Apricot</name>
    <name type="synonym">Armeniaca vulgaris</name>
    <dbReference type="NCBI Taxonomy" id="36596"/>
    <lineage>
        <taxon>Eukaryota</taxon>
        <taxon>Viridiplantae</taxon>
        <taxon>Streptophyta</taxon>
        <taxon>Embryophyta</taxon>
        <taxon>Tracheophyta</taxon>
        <taxon>Spermatophyta</taxon>
        <taxon>Magnoliopsida</taxon>
        <taxon>eudicotyledons</taxon>
        <taxon>Gunneridae</taxon>
        <taxon>Pentapetalae</taxon>
        <taxon>rosids</taxon>
        <taxon>fabids</taxon>
        <taxon>Rosales</taxon>
        <taxon>Rosaceae</taxon>
        <taxon>Amygdaloideae</taxon>
        <taxon>Amygdaleae</taxon>
        <taxon>Prunus</taxon>
    </lineage>
</organism>
<dbReference type="Proteomes" id="UP000507222">
    <property type="component" value="Unassembled WGS sequence"/>
</dbReference>
<dbReference type="PANTHER" id="PTHR46033">
    <property type="entry name" value="PROTEIN MAIN-LIKE 2"/>
    <property type="match status" value="1"/>
</dbReference>
<dbReference type="AlphaFoldDB" id="A0A6J5UB20"/>
<evidence type="ECO:0000313" key="1">
    <source>
        <dbReference type="EMBL" id="CAB4273433.1"/>
    </source>
</evidence>
<sequence>MSVDFTTCNAANVCGTGHNTLCADWFSKHPAAVAHRVVAAGFGGFISILQQGQRDRKLLHALAKRWWDTTHTFHFNNNFSAITRLPVYGKPLLYNVHAYKNKANLKRLYGNWMLPLHGHKVKYTTLHKRYKNWVPKDATEVDQFARVLILALVGLTLFIDEH</sequence>
<protein>
    <submittedName>
        <fullName evidence="1">Uncharacterized protein</fullName>
    </submittedName>
</protein>
<name>A0A6J5UB20_PRUAR</name>